<evidence type="ECO:0000313" key="2">
    <source>
        <dbReference type="EMBL" id="GEU52754.1"/>
    </source>
</evidence>
<accession>A0A6L2KXX0</accession>
<feature type="region of interest" description="Disordered" evidence="1">
    <location>
        <begin position="240"/>
        <end position="274"/>
    </location>
</feature>
<gene>
    <name evidence="2" type="ORF">Tci_024732</name>
</gene>
<comment type="caution">
    <text evidence="2">The sequence shown here is derived from an EMBL/GenBank/DDBJ whole genome shotgun (WGS) entry which is preliminary data.</text>
</comment>
<sequence>MEKFLADQRGRNVEIYLEEIVIKRKNKMDLVQDVEETLRKLKRVNIKIDLVTSSYKLKEGRFLGYMVTKEGVKEDLEKIHAIILGPSPRSPIKVEDSKRIWLDKQGRISPPKDKKEIRQVSNIGRPKRRRRSNAMSMANKRDNKFCATGREGRNPDTCFLCEPTATRNGNMLHSNRKDGSPKERMHSYAIRLKFNTFDHDIDCEALMAGLAVSVSKEVLTRLATIKLEFLNQEVSVDIKTRPSVKGTSSSKKGKATSNVPSAKPNYNWEVSGRN</sequence>
<dbReference type="InterPro" id="IPR043502">
    <property type="entry name" value="DNA/RNA_pol_sf"/>
</dbReference>
<evidence type="ECO:0008006" key="3">
    <source>
        <dbReference type="Google" id="ProtNLM"/>
    </source>
</evidence>
<protein>
    <recommendedName>
        <fullName evidence="3">Reverse transcriptase domain-containing protein</fullName>
    </recommendedName>
</protein>
<dbReference type="SUPFAM" id="SSF56672">
    <property type="entry name" value="DNA/RNA polymerases"/>
    <property type="match status" value="1"/>
</dbReference>
<dbReference type="Gene3D" id="3.30.70.270">
    <property type="match status" value="1"/>
</dbReference>
<reference evidence="2" key="1">
    <citation type="journal article" date="2019" name="Sci. Rep.">
        <title>Draft genome of Tanacetum cinerariifolium, the natural source of mosquito coil.</title>
        <authorList>
            <person name="Yamashiro T."/>
            <person name="Shiraishi A."/>
            <person name="Satake H."/>
            <person name="Nakayama K."/>
        </authorList>
    </citation>
    <scope>NUCLEOTIDE SEQUENCE</scope>
</reference>
<dbReference type="EMBL" id="BKCJ010003064">
    <property type="protein sequence ID" value="GEU52754.1"/>
    <property type="molecule type" value="Genomic_DNA"/>
</dbReference>
<dbReference type="InterPro" id="IPR043128">
    <property type="entry name" value="Rev_trsase/Diguanyl_cyclase"/>
</dbReference>
<name>A0A6L2KXX0_TANCI</name>
<evidence type="ECO:0000256" key="1">
    <source>
        <dbReference type="SAM" id="MobiDB-lite"/>
    </source>
</evidence>
<dbReference type="AlphaFoldDB" id="A0A6L2KXX0"/>
<proteinExistence type="predicted"/>
<organism evidence="2">
    <name type="scientific">Tanacetum cinerariifolium</name>
    <name type="common">Dalmatian daisy</name>
    <name type="synonym">Chrysanthemum cinerariifolium</name>
    <dbReference type="NCBI Taxonomy" id="118510"/>
    <lineage>
        <taxon>Eukaryota</taxon>
        <taxon>Viridiplantae</taxon>
        <taxon>Streptophyta</taxon>
        <taxon>Embryophyta</taxon>
        <taxon>Tracheophyta</taxon>
        <taxon>Spermatophyta</taxon>
        <taxon>Magnoliopsida</taxon>
        <taxon>eudicotyledons</taxon>
        <taxon>Gunneridae</taxon>
        <taxon>Pentapetalae</taxon>
        <taxon>asterids</taxon>
        <taxon>campanulids</taxon>
        <taxon>Asterales</taxon>
        <taxon>Asteraceae</taxon>
        <taxon>Asteroideae</taxon>
        <taxon>Anthemideae</taxon>
        <taxon>Anthemidinae</taxon>
        <taxon>Tanacetum</taxon>
    </lineage>
</organism>